<evidence type="ECO:0000313" key="1">
    <source>
        <dbReference type="EMBL" id="OGC63212.1"/>
    </source>
</evidence>
<protein>
    <submittedName>
        <fullName evidence="1">Uncharacterized protein</fullName>
    </submittedName>
</protein>
<name>A0A1F4W1A9_UNCKA</name>
<accession>A0A1F4W1A9</accession>
<reference evidence="1 2" key="1">
    <citation type="journal article" date="2016" name="Nat. Commun.">
        <title>Thousands of microbial genomes shed light on interconnected biogeochemical processes in an aquifer system.</title>
        <authorList>
            <person name="Anantharaman K."/>
            <person name="Brown C.T."/>
            <person name="Hug L.A."/>
            <person name="Sharon I."/>
            <person name="Castelle C.J."/>
            <person name="Probst A.J."/>
            <person name="Thomas B.C."/>
            <person name="Singh A."/>
            <person name="Wilkins M.J."/>
            <person name="Karaoz U."/>
            <person name="Brodie E.L."/>
            <person name="Williams K.H."/>
            <person name="Hubbard S.S."/>
            <person name="Banfield J.F."/>
        </authorList>
    </citation>
    <scope>NUCLEOTIDE SEQUENCE [LARGE SCALE GENOMIC DNA]</scope>
</reference>
<comment type="caution">
    <text evidence="1">The sequence shown here is derived from an EMBL/GenBank/DDBJ whole genome shotgun (WGS) entry which is preliminary data.</text>
</comment>
<dbReference type="Proteomes" id="UP000176614">
    <property type="component" value="Unassembled WGS sequence"/>
</dbReference>
<organism evidence="1 2">
    <name type="scientific">candidate division WWE3 bacterium RIFOXYA2_FULL_46_9</name>
    <dbReference type="NCBI Taxonomy" id="1802636"/>
    <lineage>
        <taxon>Bacteria</taxon>
        <taxon>Katanobacteria</taxon>
    </lineage>
</organism>
<dbReference type="AlphaFoldDB" id="A0A1F4W1A9"/>
<dbReference type="EMBL" id="MEVT01000008">
    <property type="protein sequence ID" value="OGC63212.1"/>
    <property type="molecule type" value="Genomic_DNA"/>
</dbReference>
<sequence>MIFAYVPRLSRHVSQVEVLVKVVPTLVESNIPGDLRLVLYISKTLTGLTSLFLEEALVRARISYRVRRDRDATTRYIFSEGVTAKEVIVILFDVKNPYAR</sequence>
<proteinExistence type="predicted"/>
<evidence type="ECO:0000313" key="2">
    <source>
        <dbReference type="Proteomes" id="UP000176614"/>
    </source>
</evidence>
<gene>
    <name evidence="1" type="ORF">A2264_00795</name>
</gene>